<dbReference type="Proteomes" id="UP000885986">
    <property type="component" value="Unassembled WGS sequence"/>
</dbReference>
<organism evidence="1">
    <name type="scientific">Desulfurivibrio alkaliphilus</name>
    <dbReference type="NCBI Taxonomy" id="427923"/>
    <lineage>
        <taxon>Bacteria</taxon>
        <taxon>Pseudomonadati</taxon>
        <taxon>Thermodesulfobacteriota</taxon>
        <taxon>Desulfobulbia</taxon>
        <taxon>Desulfobulbales</taxon>
        <taxon>Desulfobulbaceae</taxon>
        <taxon>Desulfurivibrio</taxon>
    </lineage>
</organism>
<feature type="non-terminal residue" evidence="1">
    <location>
        <position position="1"/>
    </location>
</feature>
<dbReference type="EMBL" id="DSDS01000175">
    <property type="protein sequence ID" value="HET98565.1"/>
    <property type="molecule type" value="Genomic_DNA"/>
</dbReference>
<dbReference type="SUPFAM" id="SSF117856">
    <property type="entry name" value="AF0104/ALDC/Ptd012-like"/>
    <property type="match status" value="1"/>
</dbReference>
<sequence>KIHLHAAMGHHGDTLTACVRKGTTTYLVLEVCIMEITGIAATRPWYPEGGFNRLTFS</sequence>
<keyword evidence="1" id="KW-0238">DNA-binding</keyword>
<evidence type="ECO:0000313" key="1">
    <source>
        <dbReference type="EMBL" id="HET98565.1"/>
    </source>
</evidence>
<dbReference type="Gene3D" id="3.30.1330.80">
    <property type="entry name" value="Hypothetical protein, similar to alpha- acetolactate decarboxylase, domain 2"/>
    <property type="match status" value="1"/>
</dbReference>
<gene>
    <name evidence="1" type="ORF">ENN98_07765</name>
</gene>
<comment type="caution">
    <text evidence="1">The sequence shown here is derived from an EMBL/GenBank/DDBJ whole genome shotgun (WGS) entry which is preliminary data.</text>
</comment>
<reference evidence="1" key="1">
    <citation type="journal article" date="2020" name="mSystems">
        <title>Genome- and Community-Level Interaction Insights into Carbon Utilization and Element Cycling Functions of Hydrothermarchaeota in Hydrothermal Sediment.</title>
        <authorList>
            <person name="Zhou Z."/>
            <person name="Liu Y."/>
            <person name="Xu W."/>
            <person name="Pan J."/>
            <person name="Luo Z.H."/>
            <person name="Li M."/>
        </authorList>
    </citation>
    <scope>NUCLEOTIDE SEQUENCE [LARGE SCALE GENOMIC DNA]</scope>
    <source>
        <strain evidence="1">SpSt-1224</strain>
    </source>
</reference>
<accession>A0A7C2TKJ8</accession>
<protein>
    <submittedName>
        <fullName evidence="1">DNA-binding protein</fullName>
    </submittedName>
</protein>
<dbReference type="GO" id="GO:0003677">
    <property type="term" value="F:DNA binding"/>
    <property type="evidence" value="ECO:0007669"/>
    <property type="project" value="UniProtKB-KW"/>
</dbReference>
<proteinExistence type="predicted"/>
<name>A0A7C2TKJ8_9BACT</name>
<dbReference type="AlphaFoldDB" id="A0A7C2TKJ8"/>